<dbReference type="AlphaFoldDB" id="A0AAV1RDD9"/>
<evidence type="ECO:0000256" key="10">
    <source>
        <dbReference type="SAM" id="MobiDB-lite"/>
    </source>
</evidence>
<evidence type="ECO:0000256" key="3">
    <source>
        <dbReference type="ARBA" id="ARBA00022664"/>
    </source>
</evidence>
<evidence type="ECO:0000313" key="11">
    <source>
        <dbReference type="EMBL" id="CAK7332171.1"/>
    </source>
</evidence>
<sequence>MAGEKDQTEIDLKIKAALMRLDQCHVKRKQEVAELISKNKSESETILAEIEALMKLQEDTHYEREKERLSRKSTMADKDLDAIHAELSILKIDTRGLGSIMNQLVKKIDDRDKLIREEVGRWNEFMESFLLSRERTNVKSSTQIDSAKKSAHPDEFKKEENIGNKGSKTGVGEKDLKIAADCDQLESRNMEESDQEMQESVLGSEEHYVNLMNSTIAAIFDQSKNSEAAFRTSVEDFSKRMYTLIHGMKADFKKDLHGAKKTSVLKWLKQHAESKEDYEAIKAEVGKLATKLLTLLSTLMLLMLESEEMHAKLQVFKSSIKWLIEDADSLVTRMIVSVMETIEYRVKRQRKIMVESRQETPVSMDMTIHNQFERVVLQILDGIKHLDCILMHQGQNDSNESVNDFRKRKALSNSFLRSRHLSLPSNRQNFPETPSNENMTDYLLTTTPLTKKKDIDSIIRDTIDKVLVLRFGRASDPVCLHLDDILSKSAREVSKFATIALVDIDSEDVQVYIKYFDITLVPSTVFFFNAHHMKMDSGTADHTKWVGAFHRKQDFIDVVEAIFRGAMKGKLIVNCPLPPERIPKYQLLYKDL</sequence>
<dbReference type="SMART" id="SM01410">
    <property type="entry name" value="DIM1"/>
    <property type="match status" value="1"/>
</dbReference>
<keyword evidence="6" id="KW-0131">Cell cycle</keyword>
<comment type="caution">
    <text evidence="11">The sequence shown here is derived from an EMBL/GenBank/DDBJ whole genome shotgun (WGS) entry which is preliminary data.</text>
</comment>
<comment type="function">
    <text evidence="7">Essential role in pre-mRNA splicing. Required in cell cycle progression for S/G(2) transition.</text>
</comment>
<evidence type="ECO:0000256" key="6">
    <source>
        <dbReference type="ARBA" id="ARBA00023306"/>
    </source>
</evidence>
<comment type="subcellular location">
    <subcellularLocation>
        <location evidence="1">Nucleus</location>
    </subcellularLocation>
</comment>
<dbReference type="GO" id="GO:0005681">
    <property type="term" value="C:spliceosomal complex"/>
    <property type="evidence" value="ECO:0007669"/>
    <property type="project" value="TreeGrafter"/>
</dbReference>
<evidence type="ECO:0000256" key="7">
    <source>
        <dbReference type="ARBA" id="ARBA00060348"/>
    </source>
</evidence>
<evidence type="ECO:0000256" key="4">
    <source>
        <dbReference type="ARBA" id="ARBA00023187"/>
    </source>
</evidence>
<dbReference type="SUPFAM" id="SSF52833">
    <property type="entry name" value="Thioredoxin-like"/>
    <property type="match status" value="1"/>
</dbReference>
<organism evidence="11 12">
    <name type="scientific">Dovyalis caffra</name>
    <dbReference type="NCBI Taxonomy" id="77055"/>
    <lineage>
        <taxon>Eukaryota</taxon>
        <taxon>Viridiplantae</taxon>
        <taxon>Streptophyta</taxon>
        <taxon>Embryophyta</taxon>
        <taxon>Tracheophyta</taxon>
        <taxon>Spermatophyta</taxon>
        <taxon>Magnoliopsida</taxon>
        <taxon>eudicotyledons</taxon>
        <taxon>Gunneridae</taxon>
        <taxon>Pentapetalae</taxon>
        <taxon>rosids</taxon>
        <taxon>fabids</taxon>
        <taxon>Malpighiales</taxon>
        <taxon>Salicaceae</taxon>
        <taxon>Flacourtieae</taxon>
        <taxon>Dovyalis</taxon>
    </lineage>
</organism>
<comment type="subunit">
    <text evidence="8">Homodimer. Interacts with the U5-102 kDa protein subunit of the spliceosome.</text>
</comment>
<dbReference type="Pfam" id="PF02966">
    <property type="entry name" value="DIM1"/>
    <property type="match status" value="1"/>
</dbReference>
<dbReference type="Gene3D" id="3.40.30.10">
    <property type="entry name" value="Glutaredoxin"/>
    <property type="match status" value="1"/>
</dbReference>
<keyword evidence="5" id="KW-0539">Nucleus</keyword>
<dbReference type="PANTHER" id="PTHR12052">
    <property type="entry name" value="THIOREDOXIN-LIKE PROTEN 4A, 4B"/>
    <property type="match status" value="1"/>
</dbReference>
<name>A0AAV1RDD9_9ROSI</name>
<feature type="compositionally biased region" description="Basic and acidic residues" evidence="10">
    <location>
        <begin position="146"/>
        <end position="162"/>
    </location>
</feature>
<dbReference type="GO" id="GO:0046540">
    <property type="term" value="C:U4/U6 x U5 tri-snRNP complex"/>
    <property type="evidence" value="ECO:0007669"/>
    <property type="project" value="InterPro"/>
</dbReference>
<dbReference type="CDD" id="cd02986">
    <property type="entry name" value="DLP"/>
    <property type="match status" value="1"/>
</dbReference>
<gene>
    <name evidence="11" type="ORF">DCAF_LOCUS8845</name>
</gene>
<proteinExistence type="inferred from homology"/>
<evidence type="ECO:0000256" key="2">
    <source>
        <dbReference type="ARBA" id="ARBA00008241"/>
    </source>
</evidence>
<evidence type="ECO:0000256" key="1">
    <source>
        <dbReference type="ARBA" id="ARBA00004123"/>
    </source>
</evidence>
<dbReference type="InterPro" id="IPR004123">
    <property type="entry name" value="Dim1"/>
</dbReference>
<dbReference type="PANTHER" id="PTHR12052:SF4">
    <property type="entry name" value="THIOREDOXIN-LIKE PROTEIN 4B"/>
    <property type="match status" value="1"/>
</dbReference>
<keyword evidence="4" id="KW-0508">mRNA splicing</keyword>
<feature type="region of interest" description="Disordered" evidence="10">
    <location>
        <begin position="141"/>
        <end position="170"/>
    </location>
</feature>
<dbReference type="GO" id="GO:0000398">
    <property type="term" value="P:mRNA splicing, via spliceosome"/>
    <property type="evidence" value="ECO:0007669"/>
    <property type="project" value="InterPro"/>
</dbReference>
<dbReference type="FunFam" id="3.40.30.10:FF:000059">
    <property type="entry name" value="Thioredoxin-like protein"/>
    <property type="match status" value="1"/>
</dbReference>
<keyword evidence="12" id="KW-1185">Reference proteome</keyword>
<dbReference type="Proteomes" id="UP001314170">
    <property type="component" value="Unassembled WGS sequence"/>
</dbReference>
<keyword evidence="3" id="KW-0507">mRNA processing</keyword>
<evidence type="ECO:0000256" key="9">
    <source>
        <dbReference type="ARBA" id="ARBA00074495"/>
    </source>
</evidence>
<accession>A0AAV1RDD9</accession>
<dbReference type="GO" id="GO:0005682">
    <property type="term" value="C:U5 snRNP"/>
    <property type="evidence" value="ECO:0007669"/>
    <property type="project" value="TreeGrafter"/>
</dbReference>
<evidence type="ECO:0000256" key="8">
    <source>
        <dbReference type="ARBA" id="ARBA00063722"/>
    </source>
</evidence>
<evidence type="ECO:0000256" key="5">
    <source>
        <dbReference type="ARBA" id="ARBA00023242"/>
    </source>
</evidence>
<protein>
    <recommendedName>
        <fullName evidence="9">Thioredoxin-like protein 4B</fullName>
    </recommendedName>
</protein>
<dbReference type="InterPro" id="IPR036249">
    <property type="entry name" value="Thioredoxin-like_sf"/>
</dbReference>
<evidence type="ECO:0000313" key="12">
    <source>
        <dbReference type="Proteomes" id="UP001314170"/>
    </source>
</evidence>
<reference evidence="11 12" key="1">
    <citation type="submission" date="2024-01" db="EMBL/GenBank/DDBJ databases">
        <authorList>
            <person name="Waweru B."/>
        </authorList>
    </citation>
    <scope>NUCLEOTIDE SEQUENCE [LARGE SCALE GENOMIC DNA]</scope>
</reference>
<dbReference type="EMBL" id="CAWUPB010000913">
    <property type="protein sequence ID" value="CAK7332171.1"/>
    <property type="molecule type" value="Genomic_DNA"/>
</dbReference>
<comment type="similarity">
    <text evidence="2">Belongs to the DIM1 family.</text>
</comment>